<evidence type="ECO:0000256" key="2">
    <source>
        <dbReference type="ARBA" id="ARBA00008835"/>
    </source>
</evidence>
<evidence type="ECO:0000256" key="1">
    <source>
        <dbReference type="ARBA" id="ARBA00004651"/>
    </source>
</evidence>
<dbReference type="AlphaFoldDB" id="A0A096CW66"/>
<feature type="transmembrane region" description="Helical" evidence="7">
    <location>
        <begin position="271"/>
        <end position="303"/>
    </location>
</feature>
<name>A0A096CW66_9FIRM</name>
<evidence type="ECO:0000256" key="3">
    <source>
        <dbReference type="ARBA" id="ARBA00022475"/>
    </source>
</evidence>
<comment type="subcellular location">
    <subcellularLocation>
        <location evidence="1 7">Cell membrane</location>
        <topology evidence="1 7">Multi-pass membrane protein</topology>
    </subcellularLocation>
</comment>
<dbReference type="InterPro" id="IPR042194">
    <property type="entry name" value="FHIPEP_1"/>
</dbReference>
<comment type="caution">
    <text evidence="8">The sequence shown here is derived from an EMBL/GenBank/DDBJ whole genome shotgun (WGS) entry which is preliminary data.</text>
</comment>
<keyword evidence="7" id="KW-0813">Transport</keyword>
<dbReference type="InterPro" id="IPR042196">
    <property type="entry name" value="FHIPEP_4"/>
</dbReference>
<feature type="transmembrane region" description="Helical" evidence="7">
    <location>
        <begin position="103"/>
        <end position="120"/>
    </location>
</feature>
<keyword evidence="8" id="KW-0966">Cell projection</keyword>
<dbReference type="PANTHER" id="PTHR30161:SF1">
    <property type="entry name" value="FLAGELLAR BIOSYNTHESIS PROTEIN FLHA-RELATED"/>
    <property type="match status" value="1"/>
</dbReference>
<keyword evidence="6 7" id="KW-0472">Membrane</keyword>
<evidence type="ECO:0000256" key="6">
    <source>
        <dbReference type="ARBA" id="ARBA00023136"/>
    </source>
</evidence>
<evidence type="ECO:0000256" key="7">
    <source>
        <dbReference type="RuleBase" id="RU364093"/>
    </source>
</evidence>
<keyword evidence="7" id="KW-0653">Protein transport</keyword>
<keyword evidence="3 7" id="KW-1003">Cell membrane</keyword>
<evidence type="ECO:0000313" key="8">
    <source>
        <dbReference type="EMBL" id="KGG80819.1"/>
    </source>
</evidence>
<keyword evidence="7" id="KW-1006">Bacterial flagellum protein export</keyword>
<reference evidence="8 9" key="1">
    <citation type="submission" date="2013-12" db="EMBL/GenBank/DDBJ databases">
        <title>Draft genome sequence of Caloranaerobacter sp. H53214.</title>
        <authorList>
            <person name="Jiang L.J."/>
            <person name="Shao Z.Z."/>
            <person name="Long M.N."/>
        </authorList>
    </citation>
    <scope>NUCLEOTIDE SEQUENCE [LARGE SCALE GENOMIC DNA]</scope>
    <source>
        <strain evidence="8 9">H53214</strain>
    </source>
</reference>
<dbReference type="PROSITE" id="PS00994">
    <property type="entry name" value="FHIPEP"/>
    <property type="match status" value="1"/>
</dbReference>
<dbReference type="InterPro" id="IPR001712">
    <property type="entry name" value="T3SS_FHIPEP"/>
</dbReference>
<dbReference type="EMBL" id="AZTB01000013">
    <property type="protein sequence ID" value="KGG80819.1"/>
    <property type="molecule type" value="Genomic_DNA"/>
</dbReference>
<evidence type="ECO:0000256" key="4">
    <source>
        <dbReference type="ARBA" id="ARBA00022692"/>
    </source>
</evidence>
<accession>A0A096CW66</accession>
<keyword evidence="7" id="KW-1005">Bacterial flagellum biogenesis</keyword>
<feature type="transmembrane region" description="Helical" evidence="7">
    <location>
        <begin position="188"/>
        <end position="209"/>
    </location>
</feature>
<gene>
    <name evidence="7 8" type="primary">flhA</name>
    <name evidence="8" type="ORF">Y919_03920</name>
</gene>
<dbReference type="InterPro" id="IPR042193">
    <property type="entry name" value="FHIPEP_3"/>
</dbReference>
<feature type="transmembrane region" description="Helical" evidence="7">
    <location>
        <begin position="230"/>
        <end position="251"/>
    </location>
</feature>
<feature type="transmembrane region" description="Helical" evidence="7">
    <location>
        <begin position="55"/>
        <end position="72"/>
    </location>
</feature>
<keyword evidence="8" id="KW-0282">Flagellum</keyword>
<organism evidence="8 9">
    <name type="scientific">Caloranaerobacter azorensis H53214</name>
    <dbReference type="NCBI Taxonomy" id="1156417"/>
    <lineage>
        <taxon>Bacteria</taxon>
        <taxon>Bacillati</taxon>
        <taxon>Bacillota</taxon>
        <taxon>Tissierellia</taxon>
        <taxon>Tissierellales</taxon>
        <taxon>Thermohalobacteraceae</taxon>
        <taxon>Caloranaerobacter</taxon>
    </lineage>
</organism>
<dbReference type="GO" id="GO:0005886">
    <property type="term" value="C:plasma membrane"/>
    <property type="evidence" value="ECO:0007669"/>
    <property type="project" value="UniProtKB-SubCell"/>
</dbReference>
<dbReference type="Gene3D" id="1.10.8.540">
    <property type="entry name" value="FHIPEP family, domain 3"/>
    <property type="match status" value="1"/>
</dbReference>
<feature type="transmembrane region" description="Helical" evidence="7">
    <location>
        <begin position="30"/>
        <end position="49"/>
    </location>
</feature>
<comment type="function">
    <text evidence="7">Required for formation of the rod structure of the flagellar apparatus. Together with FliI and FliH, may constitute the export apparatus of flagellin.</text>
</comment>
<evidence type="ECO:0000313" key="9">
    <source>
        <dbReference type="Proteomes" id="UP000029622"/>
    </source>
</evidence>
<dbReference type="NCBIfam" id="TIGR01398">
    <property type="entry name" value="FlhA"/>
    <property type="match status" value="1"/>
</dbReference>
<dbReference type="PRINTS" id="PR00949">
    <property type="entry name" value="TYPE3IMAPROT"/>
</dbReference>
<dbReference type="Pfam" id="PF00771">
    <property type="entry name" value="FHIPEP"/>
    <property type="match status" value="1"/>
</dbReference>
<dbReference type="InterPro" id="IPR006301">
    <property type="entry name" value="FlhA"/>
</dbReference>
<dbReference type="STRING" id="1156417.Y919_03920"/>
<dbReference type="PANTHER" id="PTHR30161">
    <property type="entry name" value="FLAGELLAR EXPORT PROTEIN, MEMBRANE FLHA SUBUNIT-RELATED"/>
    <property type="match status" value="1"/>
</dbReference>
<dbReference type="GO" id="GO:0009306">
    <property type="term" value="P:protein secretion"/>
    <property type="evidence" value="ECO:0007669"/>
    <property type="project" value="InterPro"/>
</dbReference>
<dbReference type="RefSeq" id="WP_035162608.1">
    <property type="nucleotide sequence ID" value="NZ_AZTB01000013.1"/>
</dbReference>
<dbReference type="GO" id="GO:0044780">
    <property type="term" value="P:bacterial-type flagellum assembly"/>
    <property type="evidence" value="ECO:0007669"/>
    <property type="project" value="InterPro"/>
</dbReference>
<dbReference type="InterPro" id="IPR025505">
    <property type="entry name" value="FHIPEP_CS"/>
</dbReference>
<evidence type="ECO:0000256" key="5">
    <source>
        <dbReference type="ARBA" id="ARBA00022989"/>
    </source>
</evidence>
<sequence length="677" mass="75245">MKFGDIVVAIFIIAIILMIIIPVPKGALDILLTLNISFALLILLIAMYTEEVLQFSVFPSLLLITTLYRLSLNISTTRYILTDGDAGSVIETFGNFVIKGNPIVGFIIFLIIVIIQFIVITKGAERVAEVAARFTLDAMPGKQMAIDADLNSGLITEEEAKKRRSEIQKEADFYGAMDGASKFVKGDAIASIIITIINICAGFVIGILTKNLTFVEALHKYTLLTVGDGLVSQIPALIISTATGIVVTRAASESNLGQDVIKQLFNNHPKIMYIIGSVLSLLGIVTPLPFLPYIFLAGIFFYLGYNMQINIKKSVEEEKEIAEEVEVEEVKKTENVMSLLKVDDIELEFGYAIIPLADVNQGGDLLDRIVLIRRQIALELGMIVPMVRLRDNIQLNPNEYVIKIKGVEVAKGELLFDHYLAMNPGTAQGELTGIDTIEPAFGLPAKWITEDEREKAEILGYTVVDPPSIIATHLTEIIRRYAHELLDRQAVKVLIDNIKEEYPALVEELIPNVLSIGDIQKVLANLLKEQISIRNMVSILEALADYGVVTRDPDLLTEYVRQRLSRYITKKYVQDNKIKVITLDGELEQLIMDSINKSETGSYLALEPVKVQKILQSLSKNIEKVTSIGEQPIILTAPIVRIYFKRLTEQLVKDLVVLSYNEIEPTVEVQSLGMVTL</sequence>
<keyword evidence="8" id="KW-0969">Cilium</keyword>
<dbReference type="Gene3D" id="3.40.50.12790">
    <property type="entry name" value="FHIPEP family, domain 4"/>
    <property type="match status" value="1"/>
</dbReference>
<dbReference type="PIRSF" id="PIRSF005419">
    <property type="entry name" value="FlhA"/>
    <property type="match status" value="1"/>
</dbReference>
<feature type="transmembrane region" description="Helical" evidence="7">
    <location>
        <begin position="6"/>
        <end position="23"/>
    </location>
</feature>
<keyword evidence="4 7" id="KW-0812">Transmembrane</keyword>
<proteinExistence type="inferred from homology"/>
<protein>
    <recommendedName>
        <fullName evidence="7">Flagellar biosynthesis protein FlhA</fullName>
    </recommendedName>
</protein>
<keyword evidence="5 7" id="KW-1133">Transmembrane helix</keyword>
<dbReference type="Gene3D" id="3.40.30.60">
    <property type="entry name" value="FHIPEP family, domain 1"/>
    <property type="match status" value="1"/>
</dbReference>
<dbReference type="Proteomes" id="UP000029622">
    <property type="component" value="Unassembled WGS sequence"/>
</dbReference>
<comment type="similarity">
    <text evidence="2 7">Belongs to the FHIPEP (flagella/HR/invasion proteins export pore) family.</text>
</comment>